<keyword evidence="1" id="KW-0862">Zinc</keyword>
<dbReference type="GO" id="GO:0005737">
    <property type="term" value="C:cytoplasm"/>
    <property type="evidence" value="ECO:0007669"/>
    <property type="project" value="TreeGrafter"/>
</dbReference>
<accession>A0AA36JCE0</accession>
<proteinExistence type="predicted"/>
<dbReference type="SUPFAM" id="SSF57850">
    <property type="entry name" value="RING/U-box"/>
    <property type="match status" value="1"/>
</dbReference>
<dbReference type="Proteomes" id="UP001178507">
    <property type="component" value="Unassembled WGS sequence"/>
</dbReference>
<keyword evidence="2" id="KW-1133">Transmembrane helix</keyword>
<dbReference type="PANTHER" id="PTHR22996">
    <property type="entry name" value="MAHOGUNIN"/>
    <property type="match status" value="1"/>
</dbReference>
<organism evidence="4 5">
    <name type="scientific">Effrenium voratum</name>
    <dbReference type="NCBI Taxonomy" id="2562239"/>
    <lineage>
        <taxon>Eukaryota</taxon>
        <taxon>Sar</taxon>
        <taxon>Alveolata</taxon>
        <taxon>Dinophyceae</taxon>
        <taxon>Suessiales</taxon>
        <taxon>Symbiodiniaceae</taxon>
        <taxon>Effrenium</taxon>
    </lineage>
</organism>
<gene>
    <name evidence="4" type="ORF">EVOR1521_LOCUS25545</name>
</gene>
<dbReference type="AlphaFoldDB" id="A0AA36JCE0"/>
<evidence type="ECO:0000259" key="3">
    <source>
        <dbReference type="PROSITE" id="PS50089"/>
    </source>
</evidence>
<keyword evidence="1" id="KW-0479">Metal-binding</keyword>
<reference evidence="4" key="1">
    <citation type="submission" date="2023-08" db="EMBL/GenBank/DDBJ databases">
        <authorList>
            <person name="Chen Y."/>
            <person name="Shah S."/>
            <person name="Dougan E. K."/>
            <person name="Thang M."/>
            <person name="Chan C."/>
        </authorList>
    </citation>
    <scope>NUCLEOTIDE SEQUENCE</scope>
</reference>
<evidence type="ECO:0000313" key="4">
    <source>
        <dbReference type="EMBL" id="CAJ1402720.1"/>
    </source>
</evidence>
<dbReference type="CDD" id="cd16649">
    <property type="entry name" value="mRING-HC-C3HC5_CGRF1-like"/>
    <property type="match status" value="1"/>
</dbReference>
<dbReference type="PANTHER" id="PTHR22996:SF0">
    <property type="entry name" value="RE60872P-RELATED"/>
    <property type="match status" value="1"/>
</dbReference>
<name>A0AA36JCE0_9DINO</name>
<dbReference type="InterPro" id="IPR001841">
    <property type="entry name" value="Znf_RING"/>
</dbReference>
<evidence type="ECO:0000256" key="2">
    <source>
        <dbReference type="SAM" id="Phobius"/>
    </source>
</evidence>
<feature type="domain" description="RING-type" evidence="3">
    <location>
        <begin position="275"/>
        <end position="312"/>
    </location>
</feature>
<dbReference type="InterPro" id="IPR045194">
    <property type="entry name" value="MGRN1/RNF157-like"/>
</dbReference>
<keyword evidence="1" id="KW-0863">Zinc-finger</keyword>
<dbReference type="Pfam" id="PF13920">
    <property type="entry name" value="zf-C3HC4_3"/>
    <property type="match status" value="1"/>
</dbReference>
<dbReference type="EMBL" id="CAUJNA010003464">
    <property type="protein sequence ID" value="CAJ1402720.1"/>
    <property type="molecule type" value="Genomic_DNA"/>
</dbReference>
<sequence>MDSMDPMDPIFRVPLSFHNFVVLAVTLPVILWIAKVAYQLAMVVLIHHRLHLSRPICLAKMSIHAQEFQWLIRQHFNQILRMRRSVPAKQVPQLEVLVHLHPESLRLVSSEEEVTLEFTFDSSAPCCISVYWGLSPAAWDKLVRDMDQQRNRAMRSTSSRMEPAGGVLELGYQPPFTTANAGFLFTEQECAQRSSLYSQPAGCMQRFSIPAQDRSGSHAVVISTGEPRDPAEVTFLRCKEGSVEVLQQTVAGTGLGHRIQGVFGFEDEDAGEADCMVCYERLRSVIILPCRHCSVCSACLRSLRDERCPMCRSSFSAYLLLPLLRTEPAS</sequence>
<keyword evidence="2" id="KW-0812">Transmembrane</keyword>
<dbReference type="GO" id="GO:0008270">
    <property type="term" value="F:zinc ion binding"/>
    <property type="evidence" value="ECO:0007669"/>
    <property type="project" value="UniProtKB-KW"/>
</dbReference>
<dbReference type="SMART" id="SM00184">
    <property type="entry name" value="RING"/>
    <property type="match status" value="1"/>
</dbReference>
<dbReference type="GO" id="GO:0016567">
    <property type="term" value="P:protein ubiquitination"/>
    <property type="evidence" value="ECO:0007669"/>
    <property type="project" value="TreeGrafter"/>
</dbReference>
<keyword evidence="2" id="KW-0472">Membrane</keyword>
<feature type="transmembrane region" description="Helical" evidence="2">
    <location>
        <begin position="20"/>
        <end position="46"/>
    </location>
</feature>
<keyword evidence="5" id="KW-1185">Reference proteome</keyword>
<dbReference type="Gene3D" id="3.30.40.10">
    <property type="entry name" value="Zinc/RING finger domain, C3HC4 (zinc finger)"/>
    <property type="match status" value="1"/>
</dbReference>
<evidence type="ECO:0000256" key="1">
    <source>
        <dbReference type="PROSITE-ProRule" id="PRU00175"/>
    </source>
</evidence>
<protein>
    <recommendedName>
        <fullName evidence="3">RING-type domain-containing protein</fullName>
    </recommendedName>
</protein>
<dbReference type="InterPro" id="IPR013083">
    <property type="entry name" value="Znf_RING/FYVE/PHD"/>
</dbReference>
<evidence type="ECO:0000313" key="5">
    <source>
        <dbReference type="Proteomes" id="UP001178507"/>
    </source>
</evidence>
<comment type="caution">
    <text evidence="4">The sequence shown here is derived from an EMBL/GenBank/DDBJ whole genome shotgun (WGS) entry which is preliminary data.</text>
</comment>
<dbReference type="GO" id="GO:0061630">
    <property type="term" value="F:ubiquitin protein ligase activity"/>
    <property type="evidence" value="ECO:0007669"/>
    <property type="project" value="UniProtKB-EC"/>
</dbReference>
<dbReference type="PROSITE" id="PS50089">
    <property type="entry name" value="ZF_RING_2"/>
    <property type="match status" value="1"/>
</dbReference>